<organism evidence="2 3">
    <name type="scientific">Ancylobacter tetraedralis</name>
    <dbReference type="NCBI Taxonomy" id="217068"/>
    <lineage>
        <taxon>Bacteria</taxon>
        <taxon>Pseudomonadati</taxon>
        <taxon>Pseudomonadota</taxon>
        <taxon>Alphaproteobacteria</taxon>
        <taxon>Hyphomicrobiales</taxon>
        <taxon>Xanthobacteraceae</taxon>
        <taxon>Ancylobacter</taxon>
    </lineage>
</organism>
<dbReference type="EMBL" id="JACICD010000004">
    <property type="protein sequence ID" value="MBB3772076.1"/>
    <property type="molecule type" value="Genomic_DNA"/>
</dbReference>
<proteinExistence type="predicted"/>
<dbReference type="RefSeq" id="WP_281379601.1">
    <property type="nucleotide sequence ID" value="NZ_JACICD010000004.1"/>
</dbReference>
<sequence>MPIESVLFLAFTIIAFGGFAGTLAYVDCTTRDVRRRNHPLPGE</sequence>
<evidence type="ECO:0000313" key="3">
    <source>
        <dbReference type="Proteomes" id="UP000533469"/>
    </source>
</evidence>
<evidence type="ECO:0000313" key="2">
    <source>
        <dbReference type="EMBL" id="MBB3772076.1"/>
    </source>
</evidence>
<dbReference type="Proteomes" id="UP000533469">
    <property type="component" value="Unassembled WGS sequence"/>
</dbReference>
<accession>A0A839ZBK0</accession>
<keyword evidence="3" id="KW-1185">Reference proteome</keyword>
<gene>
    <name evidence="2" type="ORF">FHS55_002685</name>
</gene>
<keyword evidence="1" id="KW-0472">Membrane</keyword>
<evidence type="ECO:0000256" key="1">
    <source>
        <dbReference type="SAM" id="Phobius"/>
    </source>
</evidence>
<reference evidence="2 3" key="1">
    <citation type="submission" date="2020-08" db="EMBL/GenBank/DDBJ databases">
        <title>Genomic Encyclopedia of Type Strains, Phase IV (KMG-IV): sequencing the most valuable type-strain genomes for metagenomic binning, comparative biology and taxonomic classification.</title>
        <authorList>
            <person name="Goeker M."/>
        </authorList>
    </citation>
    <scope>NUCLEOTIDE SEQUENCE [LARGE SCALE GENOMIC DNA]</scope>
    <source>
        <strain evidence="2 3">DSM 5895</strain>
    </source>
</reference>
<keyword evidence="1" id="KW-1133">Transmembrane helix</keyword>
<keyword evidence="1" id="KW-0812">Transmembrane</keyword>
<feature type="transmembrane region" description="Helical" evidence="1">
    <location>
        <begin position="6"/>
        <end position="26"/>
    </location>
</feature>
<comment type="caution">
    <text evidence="2">The sequence shown here is derived from an EMBL/GenBank/DDBJ whole genome shotgun (WGS) entry which is preliminary data.</text>
</comment>
<name>A0A839ZBK0_9HYPH</name>
<dbReference type="AlphaFoldDB" id="A0A839ZBK0"/>
<protein>
    <submittedName>
        <fullName evidence="2">Chromate transport protein ChrA</fullName>
    </submittedName>
</protein>